<dbReference type="EMBL" id="JACHTE010000001">
    <property type="protein sequence ID" value="MBB1087037.1"/>
    <property type="molecule type" value="Genomic_DNA"/>
</dbReference>
<evidence type="ECO:0008006" key="3">
    <source>
        <dbReference type="Google" id="ProtNLM"/>
    </source>
</evidence>
<accession>A0A7W3U173</accession>
<protein>
    <recommendedName>
        <fullName evidence="3">TolB amino-terminal domain-containing protein</fullName>
    </recommendedName>
</protein>
<organism evidence="1 2">
    <name type="scientific">Marilutibacter penaei</name>
    <dbReference type="NCBI Taxonomy" id="2759900"/>
    <lineage>
        <taxon>Bacteria</taxon>
        <taxon>Pseudomonadati</taxon>
        <taxon>Pseudomonadota</taxon>
        <taxon>Gammaproteobacteria</taxon>
        <taxon>Lysobacterales</taxon>
        <taxon>Lysobacteraceae</taxon>
        <taxon>Marilutibacter</taxon>
    </lineage>
</organism>
<keyword evidence="2" id="KW-1185">Reference proteome</keyword>
<name>A0A7W3U173_9GAMM</name>
<evidence type="ECO:0000313" key="1">
    <source>
        <dbReference type="EMBL" id="MBB1087037.1"/>
    </source>
</evidence>
<dbReference type="AlphaFoldDB" id="A0A7W3U173"/>
<sequence length="237" mass="26245">MLGSSDFQKAHRMRRLLRFLVDQALAGDAGNVSEYVIGIEVFDRRPTDYAAEDPIVRVQVGRLRQRLARYYADRRGHGGIEVHIPVGQHRLAFRRASSPGEPPVAPAPGGGALVIEPIRHIAGYGEGQAFAHGLYEELLNQLFSSFDDVFMRMSTSLAANGSERRDGDARRTAPRHRVEGSVRVDAERIRTSIRLVDASLSRVTWAGQFDRSVRFGIREQEELAASICNALKAVVPA</sequence>
<evidence type="ECO:0000313" key="2">
    <source>
        <dbReference type="Proteomes" id="UP000552587"/>
    </source>
</evidence>
<dbReference type="Proteomes" id="UP000552587">
    <property type="component" value="Unassembled WGS sequence"/>
</dbReference>
<reference evidence="1 2" key="1">
    <citation type="submission" date="2020-07" db="EMBL/GenBank/DDBJ databases">
        <authorList>
            <person name="Xu S."/>
            <person name="Li A."/>
        </authorList>
    </citation>
    <scope>NUCLEOTIDE SEQUENCE [LARGE SCALE GENOMIC DNA]</scope>
    <source>
        <strain evidence="1 2">SG-8</strain>
    </source>
</reference>
<comment type="caution">
    <text evidence="1">The sequence shown here is derived from an EMBL/GenBank/DDBJ whole genome shotgun (WGS) entry which is preliminary data.</text>
</comment>
<proteinExistence type="predicted"/>
<gene>
    <name evidence="1" type="ORF">H4F99_00885</name>
</gene>